<gene>
    <name evidence="15" type="ORF">RZN69_10755</name>
</gene>
<keyword evidence="10 14" id="KW-0472">Membrane</keyword>
<feature type="transmembrane region" description="Helical" evidence="14">
    <location>
        <begin position="436"/>
        <end position="455"/>
    </location>
</feature>
<dbReference type="PANTHER" id="PTHR48086">
    <property type="entry name" value="SODIUM/PROLINE SYMPORTER-RELATED"/>
    <property type="match status" value="1"/>
</dbReference>
<evidence type="ECO:0000256" key="2">
    <source>
        <dbReference type="ARBA" id="ARBA00006434"/>
    </source>
</evidence>
<feature type="transmembrane region" description="Helical" evidence="14">
    <location>
        <begin position="39"/>
        <end position="58"/>
    </location>
</feature>
<organism evidence="15 16">
    <name type="scientific">Rubellicoccus peritrichatus</name>
    <dbReference type="NCBI Taxonomy" id="3080537"/>
    <lineage>
        <taxon>Bacteria</taxon>
        <taxon>Pseudomonadati</taxon>
        <taxon>Verrucomicrobiota</taxon>
        <taxon>Opitutia</taxon>
        <taxon>Puniceicoccales</taxon>
        <taxon>Cerasicoccaceae</taxon>
        <taxon>Rubellicoccus</taxon>
    </lineage>
</organism>
<evidence type="ECO:0000256" key="5">
    <source>
        <dbReference type="ARBA" id="ARBA00022692"/>
    </source>
</evidence>
<protein>
    <recommendedName>
        <fullName evidence="17">Sodium:solute symporter</fullName>
    </recommendedName>
</protein>
<feature type="transmembrane region" description="Helical" evidence="14">
    <location>
        <begin position="467"/>
        <end position="485"/>
    </location>
</feature>
<evidence type="ECO:0000256" key="13">
    <source>
        <dbReference type="RuleBase" id="RU362091"/>
    </source>
</evidence>
<feature type="transmembrane region" description="Helical" evidence="14">
    <location>
        <begin position="551"/>
        <end position="571"/>
    </location>
</feature>
<feature type="transmembrane region" description="Helical" evidence="14">
    <location>
        <begin position="312"/>
        <end position="336"/>
    </location>
</feature>
<feature type="transmembrane region" description="Helical" evidence="14">
    <location>
        <begin position="234"/>
        <end position="251"/>
    </location>
</feature>
<feature type="transmembrane region" description="Helical" evidence="14">
    <location>
        <begin position="271"/>
        <end position="292"/>
    </location>
</feature>
<feature type="transmembrane region" description="Helical" evidence="14">
    <location>
        <begin position="117"/>
        <end position="141"/>
    </location>
</feature>
<feature type="transmembrane region" description="Helical" evidence="14">
    <location>
        <begin position="525"/>
        <end position="545"/>
    </location>
</feature>
<dbReference type="GO" id="GO:0006814">
    <property type="term" value="P:sodium ion transport"/>
    <property type="evidence" value="ECO:0007669"/>
    <property type="project" value="UniProtKB-KW"/>
</dbReference>
<name>A0AAQ3LF43_9BACT</name>
<evidence type="ECO:0000256" key="8">
    <source>
        <dbReference type="ARBA" id="ARBA00023053"/>
    </source>
</evidence>
<dbReference type="InterPro" id="IPR038377">
    <property type="entry name" value="Na/Glc_symporter_sf"/>
</dbReference>
<keyword evidence="7 14" id="KW-1133">Transmembrane helix</keyword>
<comment type="similarity">
    <text evidence="2 13">Belongs to the sodium:solute symporter (SSF) (TC 2.A.21) family.</text>
</comment>
<dbReference type="Pfam" id="PF00474">
    <property type="entry name" value="SSF"/>
    <property type="match status" value="1"/>
</dbReference>
<comment type="catalytic activity">
    <reaction evidence="12">
        <text>L-proline(in) + Na(+)(in) = L-proline(out) + Na(+)(out)</text>
        <dbReference type="Rhea" id="RHEA:28967"/>
        <dbReference type="ChEBI" id="CHEBI:29101"/>
        <dbReference type="ChEBI" id="CHEBI:60039"/>
    </reaction>
</comment>
<dbReference type="AlphaFoldDB" id="A0AAQ3LF43"/>
<accession>A0AAQ3LF43</accession>
<dbReference type="InterPro" id="IPR001734">
    <property type="entry name" value="Na/solute_symporter"/>
</dbReference>
<dbReference type="PROSITE" id="PS50283">
    <property type="entry name" value="NA_SOLUT_SYMP_3"/>
    <property type="match status" value="1"/>
</dbReference>
<dbReference type="PANTHER" id="PTHR48086:SF3">
    <property type="entry name" value="SODIUM_PROLINE SYMPORTER"/>
    <property type="match status" value="1"/>
</dbReference>
<keyword evidence="16" id="KW-1185">Reference proteome</keyword>
<dbReference type="InterPro" id="IPR050277">
    <property type="entry name" value="Sodium:Solute_Symporter"/>
</dbReference>
<sequence length="602" mass="66554">MIVEWVIIGIYLVLLVIMGAWFGKLNTNTSDYFRSGQRGTWWLVGLSMVMAGTSTRTFTGNAGLGYEAGFTFLIIYWSGLLLLPVEYFVIAPMFRRLRATTSAEVVRERFGAGTEQLVAYLRVVTFLFFGGAWLWGLAIFISSVFGLPMVTMIVVLGLVVMFYSTTGGKWAVMGTDFIQGLIMISMCLLLGYICLDKLGGFSGMFQAITDAGLWEEFLPIKSDDMADELYGGKYQWRWIVALFISSAMWRFSMGSAERFFSVKHEKEAKKVVLVSLCATPLAAFYLIPDITARLLYSDQVSASLLSKPAESAFAIASINLLPQGLIGMMVIAMFAASMSSLDTGMNGNAAMIMKNIYPPLSRLFGKSIVSEEKQLFASKILSLILGAIIISVALYLSDMEGVGMFEILMDMNAILTPPILVPTMLGLFIRKTPKCAGLVSIVTGAIVGIVALVMAKMGMPWSYEQKVFIILGFSITAFLLTMPFYKRSSKEYLAQVDQFFLKMRTPIDFAKEVGEANDHQQLKMLGFFASCLGGFVLSLCVIPGNDMQGRIYIVALATMILMVGLPMLYLGRKKTREFELKHSQISKHNDANVLLPSKTEVK</sequence>
<feature type="transmembrane region" description="Helical" evidence="14">
    <location>
        <begin position="6"/>
        <end position="27"/>
    </location>
</feature>
<feature type="transmembrane region" description="Helical" evidence="14">
    <location>
        <begin position="177"/>
        <end position="195"/>
    </location>
</feature>
<evidence type="ECO:0008006" key="17">
    <source>
        <dbReference type="Google" id="ProtNLM"/>
    </source>
</evidence>
<keyword evidence="4" id="KW-1003">Cell membrane</keyword>
<keyword evidence="5 14" id="KW-0812">Transmembrane</keyword>
<dbReference type="GO" id="GO:0005886">
    <property type="term" value="C:plasma membrane"/>
    <property type="evidence" value="ECO:0007669"/>
    <property type="project" value="UniProtKB-SubCell"/>
</dbReference>
<keyword evidence="6" id="KW-0769">Symport</keyword>
<evidence type="ECO:0000256" key="6">
    <source>
        <dbReference type="ARBA" id="ARBA00022847"/>
    </source>
</evidence>
<dbReference type="RefSeq" id="WP_317836127.1">
    <property type="nucleotide sequence ID" value="NZ_CP136920.1"/>
</dbReference>
<evidence type="ECO:0000256" key="7">
    <source>
        <dbReference type="ARBA" id="ARBA00022989"/>
    </source>
</evidence>
<evidence type="ECO:0000313" key="15">
    <source>
        <dbReference type="EMBL" id="WOO43567.1"/>
    </source>
</evidence>
<dbReference type="EMBL" id="CP136920">
    <property type="protein sequence ID" value="WOO43567.1"/>
    <property type="molecule type" value="Genomic_DNA"/>
</dbReference>
<feature type="transmembrane region" description="Helical" evidence="14">
    <location>
        <begin position="376"/>
        <end position="396"/>
    </location>
</feature>
<comment type="subcellular location">
    <subcellularLocation>
        <location evidence="1">Cell membrane</location>
        <topology evidence="1">Multi-pass membrane protein</topology>
    </subcellularLocation>
</comment>
<keyword evidence="8" id="KW-0915">Sodium</keyword>
<evidence type="ECO:0000256" key="4">
    <source>
        <dbReference type="ARBA" id="ARBA00022475"/>
    </source>
</evidence>
<evidence type="ECO:0000256" key="14">
    <source>
        <dbReference type="SAM" id="Phobius"/>
    </source>
</evidence>
<dbReference type="KEGG" id="puo:RZN69_10755"/>
<dbReference type="Proteomes" id="UP001304300">
    <property type="component" value="Chromosome"/>
</dbReference>
<keyword evidence="9" id="KW-0406">Ion transport</keyword>
<evidence type="ECO:0000256" key="1">
    <source>
        <dbReference type="ARBA" id="ARBA00004651"/>
    </source>
</evidence>
<evidence type="ECO:0000256" key="9">
    <source>
        <dbReference type="ARBA" id="ARBA00023065"/>
    </source>
</evidence>
<feature type="transmembrane region" description="Helical" evidence="14">
    <location>
        <begin position="408"/>
        <end position="429"/>
    </location>
</feature>
<evidence type="ECO:0000256" key="12">
    <source>
        <dbReference type="ARBA" id="ARBA00033708"/>
    </source>
</evidence>
<evidence type="ECO:0000256" key="11">
    <source>
        <dbReference type="ARBA" id="ARBA00023201"/>
    </source>
</evidence>
<keyword evidence="11" id="KW-0739">Sodium transport</keyword>
<proteinExistence type="inferred from homology"/>
<dbReference type="GO" id="GO:0015293">
    <property type="term" value="F:symporter activity"/>
    <property type="evidence" value="ECO:0007669"/>
    <property type="project" value="UniProtKB-KW"/>
</dbReference>
<evidence type="ECO:0000256" key="10">
    <source>
        <dbReference type="ARBA" id="ARBA00023136"/>
    </source>
</evidence>
<reference evidence="15 16" key="1">
    <citation type="submission" date="2023-10" db="EMBL/GenBank/DDBJ databases">
        <title>Rubellicoccus peritrichatus gen. nov., sp. nov., isolated from an algae of coral reef tank.</title>
        <authorList>
            <person name="Luo J."/>
        </authorList>
    </citation>
    <scope>NUCLEOTIDE SEQUENCE [LARGE SCALE GENOMIC DNA]</scope>
    <source>
        <strain evidence="15 16">CR14</strain>
    </source>
</reference>
<feature type="transmembrane region" description="Helical" evidence="14">
    <location>
        <begin position="147"/>
        <end position="165"/>
    </location>
</feature>
<feature type="transmembrane region" description="Helical" evidence="14">
    <location>
        <begin position="70"/>
        <end position="90"/>
    </location>
</feature>
<evidence type="ECO:0000256" key="3">
    <source>
        <dbReference type="ARBA" id="ARBA00022448"/>
    </source>
</evidence>
<evidence type="ECO:0000313" key="16">
    <source>
        <dbReference type="Proteomes" id="UP001304300"/>
    </source>
</evidence>
<keyword evidence="3" id="KW-0813">Transport</keyword>
<dbReference type="Gene3D" id="1.20.1730.10">
    <property type="entry name" value="Sodium/glucose cotransporter"/>
    <property type="match status" value="1"/>
</dbReference>